<dbReference type="SUPFAM" id="SSF54427">
    <property type="entry name" value="NTF2-like"/>
    <property type="match status" value="1"/>
</dbReference>
<dbReference type="GO" id="GO:0051028">
    <property type="term" value="P:mRNA transport"/>
    <property type="evidence" value="ECO:0007669"/>
    <property type="project" value="UniProtKB-UniRule"/>
</dbReference>
<evidence type="ECO:0000313" key="8">
    <source>
        <dbReference type="Proteomes" id="UP001142055"/>
    </source>
</evidence>
<dbReference type="OMA" id="THAFTQT"/>
<gene>
    <name evidence="7" type="ORF">RDWZM_008136</name>
</gene>
<evidence type="ECO:0000256" key="4">
    <source>
        <dbReference type="ARBA" id="ARBA00070836"/>
    </source>
</evidence>
<reference evidence="7" key="1">
    <citation type="submission" date="2022-12" db="EMBL/GenBank/DDBJ databases">
        <title>Genome assemblies of Blomia tropicalis.</title>
        <authorList>
            <person name="Cui Y."/>
        </authorList>
    </citation>
    <scope>NUCLEOTIDE SEQUENCE</scope>
    <source>
        <tissue evidence="7">Adult mites</tissue>
    </source>
</reference>
<evidence type="ECO:0000256" key="3">
    <source>
        <dbReference type="ARBA" id="ARBA00023242"/>
    </source>
</evidence>
<comment type="caution">
    <text evidence="7">The sequence shown here is derived from an EMBL/GenBank/DDBJ whole genome shotgun (WGS) entry which is preliminary data.</text>
</comment>
<keyword evidence="2 5" id="KW-0653">Protein transport</keyword>
<evidence type="ECO:0000259" key="6">
    <source>
        <dbReference type="PROSITE" id="PS50177"/>
    </source>
</evidence>
<dbReference type="InterPro" id="IPR018222">
    <property type="entry name" value="Nuclear_transport_factor_2_euk"/>
</dbReference>
<dbReference type="InterPro" id="IPR032710">
    <property type="entry name" value="NTF2-like_dom_sf"/>
</dbReference>
<dbReference type="InterPro" id="IPR002075">
    <property type="entry name" value="NTF2_dom"/>
</dbReference>
<dbReference type="FunFam" id="3.10.450.50:FF:000006">
    <property type="entry name" value="NTF2-related export protein 2 isoform 1"/>
    <property type="match status" value="1"/>
</dbReference>
<accession>A0A9Q0M152</accession>
<dbReference type="Pfam" id="PF02136">
    <property type="entry name" value="NTF2"/>
    <property type="match status" value="1"/>
</dbReference>
<name>A0A9Q0M152_BLOTA</name>
<dbReference type="Proteomes" id="UP001142055">
    <property type="component" value="Chromosome 3"/>
</dbReference>
<keyword evidence="1 5" id="KW-0813">Transport</keyword>
<evidence type="ECO:0000313" key="7">
    <source>
        <dbReference type="EMBL" id="KAJ6216979.1"/>
    </source>
</evidence>
<dbReference type="GO" id="GO:0005634">
    <property type="term" value="C:nucleus"/>
    <property type="evidence" value="ECO:0007669"/>
    <property type="project" value="UniProtKB-SubCell"/>
</dbReference>
<keyword evidence="8" id="KW-1185">Reference proteome</keyword>
<dbReference type="EMBL" id="JAPWDV010000003">
    <property type="protein sequence ID" value="KAJ6216979.1"/>
    <property type="molecule type" value="Genomic_DNA"/>
</dbReference>
<proteinExistence type="predicted"/>
<dbReference type="PROSITE" id="PS50177">
    <property type="entry name" value="NTF2_DOMAIN"/>
    <property type="match status" value="1"/>
</dbReference>
<dbReference type="GO" id="GO:0015031">
    <property type="term" value="P:protein transport"/>
    <property type="evidence" value="ECO:0007669"/>
    <property type="project" value="UniProtKB-KW"/>
</dbReference>
<organism evidence="7 8">
    <name type="scientific">Blomia tropicalis</name>
    <name type="common">Mite</name>
    <dbReference type="NCBI Taxonomy" id="40697"/>
    <lineage>
        <taxon>Eukaryota</taxon>
        <taxon>Metazoa</taxon>
        <taxon>Ecdysozoa</taxon>
        <taxon>Arthropoda</taxon>
        <taxon>Chelicerata</taxon>
        <taxon>Arachnida</taxon>
        <taxon>Acari</taxon>
        <taxon>Acariformes</taxon>
        <taxon>Sarcoptiformes</taxon>
        <taxon>Astigmata</taxon>
        <taxon>Glycyphagoidea</taxon>
        <taxon>Echimyopodidae</taxon>
        <taxon>Blomia</taxon>
    </lineage>
</organism>
<dbReference type="GO" id="GO:0005737">
    <property type="term" value="C:cytoplasm"/>
    <property type="evidence" value="ECO:0007669"/>
    <property type="project" value="UniProtKB-SubCell"/>
</dbReference>
<evidence type="ECO:0000256" key="2">
    <source>
        <dbReference type="ARBA" id="ARBA00022927"/>
    </source>
</evidence>
<comment type="subcellular location">
    <subcellularLocation>
        <location evidence="5">Cytoplasm</location>
    </subcellularLocation>
    <subcellularLocation>
        <location evidence="5">Nucleus</location>
    </subcellularLocation>
</comment>
<dbReference type="InterPro" id="IPR045875">
    <property type="entry name" value="NTF2"/>
</dbReference>
<dbReference type="AlphaFoldDB" id="A0A9Q0M152"/>
<protein>
    <recommendedName>
        <fullName evidence="4 5">NTF2-related export protein</fullName>
    </recommendedName>
</protein>
<keyword evidence="5" id="KW-0963">Cytoplasm</keyword>
<dbReference type="PANTHER" id="PTHR12612">
    <property type="entry name" value="NUCLEAR TRANSPORT FACTOR 2"/>
    <property type="match status" value="1"/>
</dbReference>
<dbReference type="Gene3D" id="3.10.450.50">
    <property type="match status" value="1"/>
</dbReference>
<evidence type="ECO:0000256" key="1">
    <source>
        <dbReference type="ARBA" id="ARBA00022448"/>
    </source>
</evidence>
<evidence type="ECO:0000256" key="5">
    <source>
        <dbReference type="RuleBase" id="RU369002"/>
    </source>
</evidence>
<comment type="function">
    <text evidence="5">Has a role in nuclear-cytoplasmic transport of proteins and mRNAs.</text>
</comment>
<feature type="domain" description="NTF2" evidence="6">
    <location>
        <begin position="18"/>
        <end position="132"/>
    </location>
</feature>
<dbReference type="GO" id="GO:0006913">
    <property type="term" value="P:nucleocytoplasmic transport"/>
    <property type="evidence" value="ECO:0007669"/>
    <property type="project" value="UniProtKB-UniRule"/>
</dbReference>
<keyword evidence="3 5" id="KW-0539">Nucleus</keyword>
<sequence>MGQSSGNLSLKISQACECGKKFAELFYEKLDKSRHTMGQLFHDSAVVVWNGNIINGKGNVLEFYGNLPAIDTTLICMDAQPVSTLVTGDTPSILVSCNGKMSFDKHTKCFNESFLLKAENNVWKIVTDTYRNY</sequence>